<feature type="domain" description="Big-1" evidence="3">
    <location>
        <begin position="147"/>
        <end position="235"/>
    </location>
</feature>
<dbReference type="STRING" id="167879.CPS_1195"/>
<dbReference type="Gene3D" id="2.60.40.10">
    <property type="entry name" value="Immunoglobulins"/>
    <property type="match status" value="4"/>
</dbReference>
<dbReference type="RefSeq" id="WP_011042032.1">
    <property type="nucleotide sequence ID" value="NC_003910.7"/>
</dbReference>
<evidence type="ECO:0000313" key="4">
    <source>
        <dbReference type="EMBL" id="AAZ25952.1"/>
    </source>
</evidence>
<keyword evidence="2" id="KW-0732">Signal</keyword>
<gene>
    <name evidence="4" type="ordered locus">CPS_1195</name>
</gene>
<name>Q486S7_COLP3</name>
<dbReference type="InterPro" id="IPR008964">
    <property type="entry name" value="Invasin/intimin_cell_adhesion"/>
</dbReference>
<feature type="signal peptide" evidence="2">
    <location>
        <begin position="1"/>
        <end position="21"/>
    </location>
</feature>
<evidence type="ECO:0000256" key="1">
    <source>
        <dbReference type="ARBA" id="ARBA00010116"/>
    </source>
</evidence>
<organism evidence="4 5">
    <name type="scientific">Colwellia psychrerythraea (strain 34H / ATCC BAA-681)</name>
    <name type="common">Vibrio psychroerythus</name>
    <dbReference type="NCBI Taxonomy" id="167879"/>
    <lineage>
        <taxon>Bacteria</taxon>
        <taxon>Pseudomonadati</taxon>
        <taxon>Pseudomonadota</taxon>
        <taxon>Gammaproteobacteria</taxon>
        <taxon>Alteromonadales</taxon>
        <taxon>Colwelliaceae</taxon>
        <taxon>Colwellia</taxon>
    </lineage>
</organism>
<reference evidence="4" key="1">
    <citation type="journal article" date="2005" name="Proc. Natl. Acad. Sci. U.S.A.">
        <title>The psychrophilic lifestyle as revealed by the genome sequence of Colwellia psychrerythraea 34H through genomic and proteomic analyses.</title>
        <authorList>
            <person name="Methe B.A."/>
            <person name="Nelson K.E."/>
            <person name="Deming J.W."/>
            <person name="Momen B."/>
            <person name="Melamud E."/>
            <person name="Zhang X."/>
            <person name="Moult J."/>
            <person name="Madupu R."/>
            <person name="Nelson W.C."/>
            <person name="Dodson R.J."/>
            <person name="Brinkac L.M."/>
            <person name="Daugherty S.C."/>
            <person name="Durkin A.S."/>
            <person name="DeBoy R.T."/>
            <person name="Kolonay J.F."/>
            <person name="Sullivan S.A."/>
            <person name="Zhou L."/>
            <person name="Davidsen T.M."/>
            <person name="Wu M."/>
            <person name="Huston A.L."/>
            <person name="Lewis M."/>
            <person name="Weaver B."/>
            <person name="Weidman J.F."/>
            <person name="Khouri H."/>
            <person name="Utterback T.R."/>
            <person name="Feldblyum T.V."/>
            <person name="Fraser C.M."/>
        </authorList>
    </citation>
    <scope>NUCLEOTIDE SEQUENCE [LARGE SCALE GENOMIC DNA]</scope>
    <source>
        <strain evidence="4">34H</strain>
    </source>
</reference>
<protein>
    <submittedName>
        <fullName evidence="4">Intimin/invasin family protein</fullName>
    </submittedName>
</protein>
<proteinExistence type="inferred from homology"/>
<dbReference type="InterPro" id="IPR013783">
    <property type="entry name" value="Ig-like_fold"/>
</dbReference>
<evidence type="ECO:0000313" key="5">
    <source>
        <dbReference type="Proteomes" id="UP000000547"/>
    </source>
</evidence>
<dbReference type="PROSITE" id="PS51257">
    <property type="entry name" value="PROKAR_LIPOPROTEIN"/>
    <property type="match status" value="1"/>
</dbReference>
<dbReference type="EMBL" id="CP000083">
    <property type="protein sequence ID" value="AAZ25952.1"/>
    <property type="molecule type" value="Genomic_DNA"/>
</dbReference>
<sequence>MQLFRRLSFTMLLMSMMTLVACGGGDGDLTGGGDGGGGTSDAVTLTVVKSDGDLSAANDVTVSATVVENGSAVVNKTVTFTLAVEGSATFDPVSSTATTDANGIATIIVKVTDVKGSVNVIASYESATDNISFNSAGDGDGTDLATILSISISDSNVTEQSPATISVTVLADGEVVIGEVVTFTTTLGSFSPETGTALTGDGGIATIVLNGGDVSGAGTVTANVSSSESVSVGFTTQAAGSIVLKLGAGEPFVEGEILVSLSPLSAGGTSVISVSLVDEQNQLYAESAEFTFTSLCSAQTTPTASLDSPIVTSNGKAESVYFAKGCVGDDPITVNVVVNGQNLSATGSIEVLSAALGSIQFVSATPEHIAIQGAGSDERPESATVIFKVLDTNSNPLSGKDVTFSLSSTIGGIILNPINATTNNEGLVQTVVNSGTVARTVRVLASVDDSDPVIQTQSGELKISTGIPDQDSMSIAASNLAPRAWNHDGVEVTLTARLGDAFNNPPPATAVYFTTEGGSIENLDASCTTGDDGSCSVIWRSQYPRPVGHILGDVNNPNQVPKLPLANNKGVMGQNYGGRVTILATTIGEESFPDLNGNGRFDVCELPAFLGTTIYNNTYNKTGNGKPCLGDGSFDDSADDIPFSYLGKDVSGRFYDIGEAFADYNEDGVFNQLSGAEAGGELEELVDFNQNGVYDGKDGKYNGILCAIPAHDGCAAETSLDIKAQMVIVMSGDTPYICVNSSFDSGVIAAGDESKLTAYSASSREFCENKTDDTFAAKQHRDNDDKLFLAPKASGSVVITMADLHNQPMPAGTEVSFKSSVGSVTSGTSDWEGNRNGGSQFFATIKAGEDIESGTLDVILTFEGGDKVTVRVADIYIQ</sequence>
<comment type="similarity">
    <text evidence="1">Belongs to the intimin/invasin family.</text>
</comment>
<dbReference type="HOGENOM" id="CLU_006970_0_0_6"/>
<dbReference type="AlphaFoldDB" id="Q486S7"/>
<dbReference type="PROSITE" id="PS51127">
    <property type="entry name" value="BIG1"/>
    <property type="match status" value="1"/>
</dbReference>
<dbReference type="InterPro" id="IPR003344">
    <property type="entry name" value="Big_1_dom"/>
</dbReference>
<dbReference type="SMART" id="SM00634">
    <property type="entry name" value="BID_1"/>
    <property type="match status" value="3"/>
</dbReference>
<feature type="chain" id="PRO_5004234433" evidence="2">
    <location>
        <begin position="22"/>
        <end position="878"/>
    </location>
</feature>
<dbReference type="Proteomes" id="UP000000547">
    <property type="component" value="Chromosome"/>
</dbReference>
<accession>Q486S7</accession>
<dbReference type="SUPFAM" id="SSF49373">
    <property type="entry name" value="Invasin/intimin cell-adhesion fragments"/>
    <property type="match status" value="3"/>
</dbReference>
<evidence type="ECO:0000256" key="2">
    <source>
        <dbReference type="SAM" id="SignalP"/>
    </source>
</evidence>
<dbReference type="KEGG" id="cps:CPS_1195"/>
<evidence type="ECO:0000259" key="3">
    <source>
        <dbReference type="PROSITE" id="PS51127"/>
    </source>
</evidence>